<dbReference type="EMBL" id="UGRI01000001">
    <property type="protein sequence ID" value="SUA24068.1"/>
    <property type="molecule type" value="Genomic_DNA"/>
</dbReference>
<name>A0A378VZ76_NEIGO</name>
<gene>
    <name evidence="1" type="ORF">NCTC11421_02058</name>
</gene>
<sequence length="51" mass="5731">MRDFMYGIKSVGQDVSDQLINDGKLPHIRHQTTYKPYAYFSTGASGTMCSI</sequence>
<keyword evidence="1" id="KW-0812">Transmembrane</keyword>
<keyword evidence="1" id="KW-0472">Membrane</keyword>
<organism evidence="1">
    <name type="scientific">Neisseria gonorrhoeae</name>
    <dbReference type="NCBI Taxonomy" id="485"/>
    <lineage>
        <taxon>Bacteria</taxon>
        <taxon>Pseudomonadati</taxon>
        <taxon>Pseudomonadota</taxon>
        <taxon>Betaproteobacteria</taxon>
        <taxon>Neisseriales</taxon>
        <taxon>Neisseriaceae</taxon>
        <taxon>Neisseria</taxon>
    </lineage>
</organism>
<protein>
    <submittedName>
        <fullName evidence="1">Transmembrane transport protein BCCT family</fullName>
    </submittedName>
</protein>
<dbReference type="AlphaFoldDB" id="A0A378VZ76"/>
<proteinExistence type="predicted"/>
<reference evidence="1" key="1">
    <citation type="submission" date="2018-06" db="EMBL/GenBank/DDBJ databases">
        <authorList>
            <consortium name="Pathogen Informatics"/>
            <person name="Doyle S."/>
        </authorList>
    </citation>
    <scope>NUCLEOTIDE SEQUENCE [LARGE SCALE GENOMIC DNA]</scope>
    <source>
        <strain evidence="1">NCTC11421</strain>
    </source>
</reference>
<accession>A0A378VZ76</accession>
<evidence type="ECO:0000313" key="1">
    <source>
        <dbReference type="EMBL" id="SUA24068.1"/>
    </source>
</evidence>